<dbReference type="EMBL" id="CP114058">
    <property type="protein sequence ID" value="WAT02709.1"/>
    <property type="molecule type" value="Genomic_DNA"/>
</dbReference>
<evidence type="ECO:0000313" key="2">
    <source>
        <dbReference type="Proteomes" id="UP001164712"/>
    </source>
</evidence>
<dbReference type="Proteomes" id="UP001164712">
    <property type="component" value="Chromosome"/>
</dbReference>
<evidence type="ECO:0000313" key="1">
    <source>
        <dbReference type="EMBL" id="WAT02709.1"/>
    </source>
</evidence>
<sequence length="132" mass="14071">MSDKDNPCISCGACCAYFRVSFYWAESEEAGGVVPQALTEQVTPFLSCMQGTHSRSPRCVALEGEIGKAVSCSIYLNRPSPCHEFDQSGLNGVTNEACDRARARYGMPPLEGVPTGLLEGVIPVSGLSHAAR</sequence>
<dbReference type="RefSeq" id="WP_072045050.1">
    <property type="nucleotide sequence ID" value="NZ_CP114058.1"/>
</dbReference>
<name>A0ABY7HUJ0_9GAMM</name>
<keyword evidence="2" id="KW-1185">Reference proteome</keyword>
<dbReference type="Pfam" id="PF03692">
    <property type="entry name" value="CxxCxxCC"/>
    <property type="match status" value="1"/>
</dbReference>
<proteinExistence type="predicted"/>
<dbReference type="InterPro" id="IPR005358">
    <property type="entry name" value="Puta_zinc/iron-chelating_dom"/>
</dbReference>
<reference evidence="1" key="1">
    <citation type="submission" date="2022-12" db="EMBL/GenBank/DDBJ databases">
        <title>Complete genome sequence of an Australian strain of Rouxiella badensis DAR84756 and resolution of the R. badensis DSM100043 and R. chamberiensis DSM28324 genomes.</title>
        <authorList>
            <person name="Paul S."/>
            <person name="Anderson P.J."/>
            <person name="Maynard G."/>
            <person name="Dyall-Smith M."/>
            <person name="Kudinha T."/>
        </authorList>
    </citation>
    <scope>NUCLEOTIDE SEQUENCE</scope>
    <source>
        <strain evidence="1">DSM 28324</strain>
    </source>
</reference>
<organism evidence="1 2">
    <name type="scientific">Rouxiella chamberiensis</name>
    <dbReference type="NCBI Taxonomy" id="1513468"/>
    <lineage>
        <taxon>Bacteria</taxon>
        <taxon>Pseudomonadati</taxon>
        <taxon>Pseudomonadota</taxon>
        <taxon>Gammaproteobacteria</taxon>
        <taxon>Enterobacterales</taxon>
        <taxon>Yersiniaceae</taxon>
        <taxon>Rouxiella</taxon>
    </lineage>
</organism>
<accession>A0ABY7HUJ0</accession>
<gene>
    <name evidence="1" type="ORF">O1V66_09340</name>
</gene>
<protein>
    <submittedName>
        <fullName evidence="1">YkgJ family cysteine cluster protein</fullName>
    </submittedName>
</protein>